<comment type="caution">
    <text evidence="2">The sequence shown here is derived from an EMBL/GenBank/DDBJ whole genome shotgun (WGS) entry which is preliminary data.</text>
</comment>
<feature type="region of interest" description="Disordered" evidence="1">
    <location>
        <begin position="253"/>
        <end position="316"/>
    </location>
</feature>
<name>A0A314KS98_NICAT</name>
<organism evidence="2 3">
    <name type="scientific">Nicotiana attenuata</name>
    <name type="common">Coyote tobacco</name>
    <dbReference type="NCBI Taxonomy" id="49451"/>
    <lineage>
        <taxon>Eukaryota</taxon>
        <taxon>Viridiplantae</taxon>
        <taxon>Streptophyta</taxon>
        <taxon>Embryophyta</taxon>
        <taxon>Tracheophyta</taxon>
        <taxon>Spermatophyta</taxon>
        <taxon>Magnoliopsida</taxon>
        <taxon>eudicotyledons</taxon>
        <taxon>Gunneridae</taxon>
        <taxon>Pentapetalae</taxon>
        <taxon>asterids</taxon>
        <taxon>lamiids</taxon>
        <taxon>Solanales</taxon>
        <taxon>Solanaceae</taxon>
        <taxon>Nicotianoideae</taxon>
        <taxon>Nicotianeae</taxon>
        <taxon>Nicotiana</taxon>
    </lineage>
</organism>
<reference evidence="2" key="1">
    <citation type="submission" date="2016-11" db="EMBL/GenBank/DDBJ databases">
        <title>The genome of Nicotiana attenuata.</title>
        <authorList>
            <person name="Xu S."/>
            <person name="Brockmoeller T."/>
            <person name="Gaquerel E."/>
            <person name="Navarro A."/>
            <person name="Kuhl H."/>
            <person name="Gase K."/>
            <person name="Ling Z."/>
            <person name="Zhou W."/>
            <person name="Kreitzer C."/>
            <person name="Stanke M."/>
            <person name="Tang H."/>
            <person name="Lyons E."/>
            <person name="Pandey P."/>
            <person name="Pandey S.P."/>
            <person name="Timmermann B."/>
            <person name="Baldwin I.T."/>
        </authorList>
    </citation>
    <scope>NUCLEOTIDE SEQUENCE [LARGE SCALE GENOMIC DNA]</scope>
    <source>
        <strain evidence="2">UT</strain>
    </source>
</reference>
<gene>
    <name evidence="2" type="ORF">A4A49_12268</name>
</gene>
<evidence type="ECO:0000313" key="2">
    <source>
        <dbReference type="EMBL" id="OIT31614.1"/>
    </source>
</evidence>
<feature type="compositionally biased region" description="Basic and acidic residues" evidence="1">
    <location>
        <begin position="11"/>
        <end position="24"/>
    </location>
</feature>
<dbReference type="AlphaFoldDB" id="A0A314KS98"/>
<feature type="compositionally biased region" description="Polar residues" evidence="1">
    <location>
        <begin position="25"/>
        <end position="34"/>
    </location>
</feature>
<protein>
    <submittedName>
        <fullName evidence="2">Uncharacterized protein</fullName>
    </submittedName>
</protein>
<evidence type="ECO:0000256" key="1">
    <source>
        <dbReference type="SAM" id="MobiDB-lite"/>
    </source>
</evidence>
<keyword evidence="3" id="KW-1185">Reference proteome</keyword>
<feature type="region of interest" description="Disordered" evidence="1">
    <location>
        <begin position="1"/>
        <end position="34"/>
    </location>
</feature>
<sequence>MDNQIGAIQSKGDKEKRDNKHPQETGHTLDTTENLGYPKARFNCNLNSMELNVGKAIGGGSGALKEVENQDGSVPAARIIEEGNRTVTPSKTGDILAYVDGVPIYALEKGHDQSLLTKLWKDTVCQIQQTDNGKGDDSNGTVSQAISASIATVNPNLGSVYELQFKLLQEKLGDMGSNSEQFETALTPYEPGDQAIITGDSDVLPMACSFGTGSPLQIKVDLPLRSSNQVLHDIITHQELPLDIQNSMVDKQKQYEGEDDDESTVENFKGVMREGDVSPTAATRSGKKGKKNQPKEPVQPTRILPKEQPLELLDDD</sequence>
<dbReference type="Gramene" id="OIT31614">
    <property type="protein sequence ID" value="OIT31614"/>
    <property type="gene ID" value="A4A49_12268"/>
</dbReference>
<evidence type="ECO:0000313" key="3">
    <source>
        <dbReference type="Proteomes" id="UP000187609"/>
    </source>
</evidence>
<dbReference type="Proteomes" id="UP000187609">
    <property type="component" value="Unassembled WGS sequence"/>
</dbReference>
<dbReference type="EMBL" id="MJEQ01001233">
    <property type="protein sequence ID" value="OIT31614.1"/>
    <property type="molecule type" value="Genomic_DNA"/>
</dbReference>
<accession>A0A314KS98</accession>
<proteinExistence type="predicted"/>